<dbReference type="Gene3D" id="3.30.1370.10">
    <property type="entry name" value="K Homology domain, type 1"/>
    <property type="match status" value="1"/>
</dbReference>
<dbReference type="GO" id="GO:0006307">
    <property type="term" value="P:DNA alkylation repair"/>
    <property type="evidence" value="ECO:0007669"/>
    <property type="project" value="InterPro"/>
</dbReference>
<dbReference type="Gene3D" id="3.90.1140.10">
    <property type="entry name" value="Cyclic phosphodiesterase"/>
    <property type="match status" value="1"/>
</dbReference>
<evidence type="ECO:0000313" key="3">
    <source>
        <dbReference type="EMBL" id="CRL03633.1"/>
    </source>
</evidence>
<dbReference type="PANTHER" id="PTHR13360:SF1">
    <property type="entry name" value="ACTIVATING SIGNAL COINTEGRATOR 1 COMPLEX SUBUNIT 1"/>
    <property type="match status" value="1"/>
</dbReference>
<protein>
    <submittedName>
        <fullName evidence="3">CLUMA_CG016289, isoform A</fullName>
    </submittedName>
</protein>
<dbReference type="InterPro" id="IPR009097">
    <property type="entry name" value="Cyclic_Pdiesterase"/>
</dbReference>
<dbReference type="InterPro" id="IPR009210">
    <property type="entry name" value="ASCC1"/>
</dbReference>
<dbReference type="InterPro" id="IPR004087">
    <property type="entry name" value="KH_dom"/>
</dbReference>
<dbReference type="OrthoDB" id="277832at2759"/>
<dbReference type="PANTHER" id="PTHR13360">
    <property type="entry name" value="ACTIVATING SIGNAL COINTEGRATOR 1 COMPLEX SUBUNIT 1"/>
    <property type="match status" value="1"/>
</dbReference>
<sequence>MDVLNPELMWIGQRCYRVNIPDLNRTNQQETRRINYEEEDFECEMEIGEEDFYEIETVDNGRKFQLKVHVPQLFHSQIIGTKGNTKRRLEQETGASILVPKIGSKDTNVIVKGNTRKEVISAKARLDQIMIAGRAKQQFTHFLSVPFITEEIKGNFEKFRTEILNDPDIHGLDISYFQKPEKLHLTLVMLVLLDNEDRAIASEFLQDCREFIVDPILQNQTLNVQLAGLDYMNDDPSAVNVLYGKVSNDSLQAIANGLASYFADRGLIQLKQDNVKMHVTLINSKFANNDDAVENNDHHSAGQKNNNQFTRKTFDASQILKKYKDYYFGSLKVEEIHLSQRFSQASNGFYEATSVLKLK</sequence>
<evidence type="ECO:0000259" key="2">
    <source>
        <dbReference type="SMART" id="SM00322"/>
    </source>
</evidence>
<dbReference type="InterPro" id="IPR019510">
    <property type="entry name" value="AKAP7-like_phosphoesterase"/>
</dbReference>
<dbReference type="InterPro" id="IPR047538">
    <property type="entry name" value="KH-I_ASCC1"/>
</dbReference>
<accession>A0A1J1IYH6</accession>
<organism evidence="3 4">
    <name type="scientific">Clunio marinus</name>
    <dbReference type="NCBI Taxonomy" id="568069"/>
    <lineage>
        <taxon>Eukaryota</taxon>
        <taxon>Metazoa</taxon>
        <taxon>Ecdysozoa</taxon>
        <taxon>Arthropoda</taxon>
        <taxon>Hexapoda</taxon>
        <taxon>Insecta</taxon>
        <taxon>Pterygota</taxon>
        <taxon>Neoptera</taxon>
        <taxon>Endopterygota</taxon>
        <taxon>Diptera</taxon>
        <taxon>Nematocera</taxon>
        <taxon>Chironomoidea</taxon>
        <taxon>Chironomidae</taxon>
        <taxon>Clunio</taxon>
    </lineage>
</organism>
<dbReference type="SUPFAM" id="SSF55144">
    <property type="entry name" value="LigT-like"/>
    <property type="match status" value="1"/>
</dbReference>
<name>A0A1J1IYH6_9DIPT</name>
<dbReference type="Proteomes" id="UP000183832">
    <property type="component" value="Unassembled WGS sequence"/>
</dbReference>
<evidence type="ECO:0000313" key="4">
    <source>
        <dbReference type="Proteomes" id="UP000183832"/>
    </source>
</evidence>
<dbReference type="EMBL" id="CVRI01000059">
    <property type="protein sequence ID" value="CRL03633.1"/>
    <property type="molecule type" value="Genomic_DNA"/>
</dbReference>
<feature type="domain" description="K Homology" evidence="2">
    <location>
        <begin position="62"/>
        <end position="131"/>
    </location>
</feature>
<dbReference type="Pfam" id="PF10469">
    <property type="entry name" value="AKAP7_NLS"/>
    <property type="match status" value="1"/>
</dbReference>
<evidence type="ECO:0000256" key="1">
    <source>
        <dbReference type="PROSITE-ProRule" id="PRU00117"/>
    </source>
</evidence>
<dbReference type="SUPFAM" id="SSF54791">
    <property type="entry name" value="Eukaryotic type KH-domain (KH-domain type I)"/>
    <property type="match status" value="1"/>
</dbReference>
<dbReference type="PIRSF" id="PIRSF027019">
    <property type="entry name" value="Euk_LigT"/>
    <property type="match status" value="1"/>
</dbReference>
<keyword evidence="4" id="KW-1185">Reference proteome</keyword>
<proteinExistence type="predicted"/>
<dbReference type="CDD" id="cd22419">
    <property type="entry name" value="KH-I_ASCC1"/>
    <property type="match status" value="1"/>
</dbReference>
<dbReference type="PROSITE" id="PS50084">
    <property type="entry name" value="KH_TYPE_1"/>
    <property type="match status" value="1"/>
</dbReference>
<dbReference type="GO" id="GO:0006355">
    <property type="term" value="P:regulation of DNA-templated transcription"/>
    <property type="evidence" value="ECO:0007669"/>
    <property type="project" value="TreeGrafter"/>
</dbReference>
<dbReference type="STRING" id="568069.A0A1J1IYH6"/>
<dbReference type="Pfam" id="PF00013">
    <property type="entry name" value="KH_1"/>
    <property type="match status" value="1"/>
</dbReference>
<dbReference type="SMART" id="SM00322">
    <property type="entry name" value="KH"/>
    <property type="match status" value="1"/>
</dbReference>
<reference evidence="3 4" key="1">
    <citation type="submission" date="2015-04" db="EMBL/GenBank/DDBJ databases">
        <authorList>
            <person name="Syromyatnikov M.Y."/>
            <person name="Popov V.N."/>
        </authorList>
    </citation>
    <scope>NUCLEOTIDE SEQUENCE [LARGE SCALE GENOMIC DNA]</scope>
</reference>
<dbReference type="AlphaFoldDB" id="A0A1J1IYH6"/>
<gene>
    <name evidence="3" type="ORF">CLUMA_CG016289</name>
</gene>
<dbReference type="InterPro" id="IPR036612">
    <property type="entry name" value="KH_dom_type_1_sf"/>
</dbReference>
<dbReference type="GO" id="GO:0003723">
    <property type="term" value="F:RNA binding"/>
    <property type="evidence" value="ECO:0007669"/>
    <property type="project" value="UniProtKB-UniRule"/>
</dbReference>
<keyword evidence="1" id="KW-0694">RNA-binding</keyword>
<dbReference type="InterPro" id="IPR004088">
    <property type="entry name" value="KH_dom_type_1"/>
</dbReference>
<dbReference type="GO" id="GO:0005634">
    <property type="term" value="C:nucleus"/>
    <property type="evidence" value="ECO:0007669"/>
    <property type="project" value="TreeGrafter"/>
</dbReference>